<name>A0A914YV56_9BILA</name>
<dbReference type="Proteomes" id="UP000887577">
    <property type="component" value="Unplaced"/>
</dbReference>
<dbReference type="InterPro" id="IPR004875">
    <property type="entry name" value="DDE_SF_endonuclease_dom"/>
</dbReference>
<dbReference type="PANTHER" id="PTHR19303">
    <property type="entry name" value="TRANSPOSON"/>
    <property type="match status" value="1"/>
</dbReference>
<dbReference type="Pfam" id="PF03184">
    <property type="entry name" value="DDE_1"/>
    <property type="match status" value="1"/>
</dbReference>
<evidence type="ECO:0000256" key="2">
    <source>
        <dbReference type="ARBA" id="ARBA00023125"/>
    </source>
</evidence>
<dbReference type="InterPro" id="IPR050863">
    <property type="entry name" value="CenT-Element_Derived"/>
</dbReference>
<dbReference type="GO" id="GO:0005634">
    <property type="term" value="C:nucleus"/>
    <property type="evidence" value="ECO:0007669"/>
    <property type="project" value="UniProtKB-SubCell"/>
</dbReference>
<dbReference type="InterPro" id="IPR009057">
    <property type="entry name" value="Homeodomain-like_sf"/>
</dbReference>
<evidence type="ECO:0000259" key="3">
    <source>
        <dbReference type="PROSITE" id="PS51253"/>
    </source>
</evidence>
<dbReference type="Gene3D" id="1.10.10.60">
    <property type="entry name" value="Homeodomain-like"/>
    <property type="match status" value="1"/>
</dbReference>
<dbReference type="PROSITE" id="PS51253">
    <property type="entry name" value="HTH_CENPB"/>
    <property type="match status" value="1"/>
</dbReference>
<dbReference type="InterPro" id="IPR006600">
    <property type="entry name" value="HTH_CenpB_DNA-bd_dom"/>
</dbReference>
<dbReference type="SMART" id="SM00674">
    <property type="entry name" value="CENPB"/>
    <property type="match status" value="1"/>
</dbReference>
<protein>
    <submittedName>
        <fullName evidence="5">HTH CENPB-type domain-containing protein</fullName>
    </submittedName>
</protein>
<keyword evidence="4" id="KW-1185">Reference proteome</keyword>
<dbReference type="AlphaFoldDB" id="A0A914YV56"/>
<evidence type="ECO:0000313" key="4">
    <source>
        <dbReference type="Proteomes" id="UP000887577"/>
    </source>
</evidence>
<evidence type="ECO:0000313" key="5">
    <source>
        <dbReference type="WBParaSite" id="PSU_v2.g4028.t1"/>
    </source>
</evidence>
<comment type="subcellular location">
    <subcellularLocation>
        <location evidence="1">Nucleus</location>
    </subcellularLocation>
</comment>
<reference evidence="5" key="1">
    <citation type="submission" date="2022-11" db="UniProtKB">
        <authorList>
            <consortium name="WormBaseParasite"/>
        </authorList>
    </citation>
    <scope>IDENTIFICATION</scope>
</reference>
<feature type="domain" description="HTH CENPB-type" evidence="3">
    <location>
        <begin position="259"/>
        <end position="330"/>
    </location>
</feature>
<dbReference type="SUPFAM" id="SSF46689">
    <property type="entry name" value="Homeodomain-like"/>
    <property type="match status" value="1"/>
</dbReference>
<keyword evidence="2" id="KW-0238">DNA-binding</keyword>
<proteinExistence type="predicted"/>
<dbReference type="WBParaSite" id="PSU_v2.g4028.t1">
    <property type="protein sequence ID" value="PSU_v2.g4028.t1"/>
    <property type="gene ID" value="PSU_v2.g4028"/>
</dbReference>
<organism evidence="4 5">
    <name type="scientific">Panagrolaimus superbus</name>
    <dbReference type="NCBI Taxonomy" id="310955"/>
    <lineage>
        <taxon>Eukaryota</taxon>
        <taxon>Metazoa</taxon>
        <taxon>Ecdysozoa</taxon>
        <taxon>Nematoda</taxon>
        <taxon>Chromadorea</taxon>
        <taxon>Rhabditida</taxon>
        <taxon>Tylenchina</taxon>
        <taxon>Panagrolaimomorpha</taxon>
        <taxon>Panagrolaimoidea</taxon>
        <taxon>Panagrolaimidae</taxon>
        <taxon>Panagrolaimus</taxon>
    </lineage>
</organism>
<accession>A0A914YV56</accession>
<sequence>MEQQTFTGNFFDANDSTLSLHIAAYENAIDATAADSFIHGPDLNKQWENAKQFFIGSKAIIQNPFELPRQQKEDQSNKPEVMQFKASQKLLNPNVASPLPKTNAPEHYNPANVMRRLNLGIPKRGMTENVTSFEHDIASKVKGTVFRSDLLINVNNVTDLILHPEKMFEDLCFAYEGFDENDCGYSDEYISEEGEEEDPSYSDTEAKTKDRKFLEQKYPQETWIEIIEKYNTTKFTSIQHNYRKLKDRHEILRMKQYLTTGGSTFHKYEKIDEFVINEFIKWKQDFQIVHERDLVDAAMSAADSLGMENFKASEFWIRSFKRRHRIVSRKITNFIATKDLAQEESIQDRIVSFRDEFSKLIRDRPLNGVYNTDQTGIQLEMISKRTLETQGVKKVKAVAQRLNALTHSFTAQPVISAAGKLMLPVYIVFYETKRPNCFDEDLQDFKYIKAASSTSGNMSSVLVKDWFDTVFMPQAMDDSLLLIDSWTGYLKVFQNQPNLNYKIIPPKTTGELQPLDVFFNRQLKAFYRILSDKIRRRHATFDVSNRKGIGTLLNLTFSQMASPVFSDMIKFAWYKSGYLSERPHLF</sequence>
<dbReference type="GO" id="GO:0003677">
    <property type="term" value="F:DNA binding"/>
    <property type="evidence" value="ECO:0007669"/>
    <property type="project" value="UniProtKB-KW"/>
</dbReference>
<evidence type="ECO:0000256" key="1">
    <source>
        <dbReference type="ARBA" id="ARBA00004123"/>
    </source>
</evidence>